<keyword evidence="3" id="KW-1185">Reference proteome</keyword>
<sequence>MRWMKLVGCCLTVMAFTACGSDASGDKQGRLALRDGQSLDVAQECGVDLPQCPQSLGCFAFKLDGVTQARCVDEASVCTELVTCTGGTTCATLLSYPGQVTCSGTCTGPDCDESVSSQP</sequence>
<dbReference type="OrthoDB" id="5524933at2"/>
<gene>
    <name evidence="2" type="ORF">D7X12_09515</name>
</gene>
<reference evidence="3" key="1">
    <citation type="submission" date="2018-09" db="EMBL/GenBank/DDBJ databases">
        <authorList>
            <person name="Livingstone P.G."/>
            <person name="Whitworth D.E."/>
        </authorList>
    </citation>
    <scope>NUCLEOTIDE SEQUENCE [LARGE SCALE GENOMIC DNA]</scope>
    <source>
        <strain evidence="3">CA040B</strain>
    </source>
</reference>
<organism evidence="2 3">
    <name type="scientific">Corallococcus sicarius</name>
    <dbReference type="NCBI Taxonomy" id="2316726"/>
    <lineage>
        <taxon>Bacteria</taxon>
        <taxon>Pseudomonadati</taxon>
        <taxon>Myxococcota</taxon>
        <taxon>Myxococcia</taxon>
        <taxon>Myxococcales</taxon>
        <taxon>Cystobacterineae</taxon>
        <taxon>Myxococcaceae</taxon>
        <taxon>Corallococcus</taxon>
    </lineage>
</organism>
<dbReference type="PROSITE" id="PS51257">
    <property type="entry name" value="PROKAR_LIPOPROTEIN"/>
    <property type="match status" value="1"/>
</dbReference>
<accession>A0A3A8NXE4</accession>
<dbReference type="AlphaFoldDB" id="A0A3A8NXE4"/>
<evidence type="ECO:0000313" key="2">
    <source>
        <dbReference type="EMBL" id="RKH44792.1"/>
    </source>
</evidence>
<evidence type="ECO:0008006" key="4">
    <source>
        <dbReference type="Google" id="ProtNLM"/>
    </source>
</evidence>
<evidence type="ECO:0000313" key="3">
    <source>
        <dbReference type="Proteomes" id="UP000273405"/>
    </source>
</evidence>
<name>A0A3A8NXE4_9BACT</name>
<evidence type="ECO:0000256" key="1">
    <source>
        <dbReference type="SAM" id="SignalP"/>
    </source>
</evidence>
<keyword evidence="1" id="KW-0732">Signal</keyword>
<dbReference type="RefSeq" id="WP_120624949.1">
    <property type="nucleotide sequence ID" value="NZ_RAWG01000044.1"/>
</dbReference>
<dbReference type="EMBL" id="RAWG01000044">
    <property type="protein sequence ID" value="RKH44792.1"/>
    <property type="molecule type" value="Genomic_DNA"/>
</dbReference>
<feature type="signal peptide" evidence="1">
    <location>
        <begin position="1"/>
        <end position="20"/>
    </location>
</feature>
<dbReference type="Proteomes" id="UP000273405">
    <property type="component" value="Unassembled WGS sequence"/>
</dbReference>
<feature type="chain" id="PRO_5017251187" description="Lipoprotein" evidence="1">
    <location>
        <begin position="21"/>
        <end position="119"/>
    </location>
</feature>
<proteinExistence type="predicted"/>
<comment type="caution">
    <text evidence="2">The sequence shown here is derived from an EMBL/GenBank/DDBJ whole genome shotgun (WGS) entry which is preliminary data.</text>
</comment>
<protein>
    <recommendedName>
        <fullName evidence="4">Lipoprotein</fullName>
    </recommendedName>
</protein>